<protein>
    <submittedName>
        <fullName evidence="1">Uncharacterized protein</fullName>
    </submittedName>
</protein>
<sequence length="81" mass="9567">MTPEYWDETDRQQYVLSMVPLFCSQLSVTWHRTETCNMLVFDHLLYKMLVYGCNKAASYKNFFSYNKVKKLPNGVPTMKSV</sequence>
<proteinExistence type="predicted"/>
<dbReference type="EMBL" id="JAIWYP010000001">
    <property type="protein sequence ID" value="KAH3897839.1"/>
    <property type="molecule type" value="Genomic_DNA"/>
</dbReference>
<reference evidence="1" key="1">
    <citation type="journal article" date="2019" name="bioRxiv">
        <title>The Genome of the Zebra Mussel, Dreissena polymorpha: A Resource for Invasive Species Research.</title>
        <authorList>
            <person name="McCartney M.A."/>
            <person name="Auch B."/>
            <person name="Kono T."/>
            <person name="Mallez S."/>
            <person name="Zhang Y."/>
            <person name="Obille A."/>
            <person name="Becker A."/>
            <person name="Abrahante J.E."/>
            <person name="Garbe J."/>
            <person name="Badalamenti J.P."/>
            <person name="Herman A."/>
            <person name="Mangelson H."/>
            <person name="Liachko I."/>
            <person name="Sullivan S."/>
            <person name="Sone E.D."/>
            <person name="Koren S."/>
            <person name="Silverstein K.A.T."/>
            <person name="Beckman K.B."/>
            <person name="Gohl D.M."/>
        </authorList>
    </citation>
    <scope>NUCLEOTIDE SEQUENCE</scope>
    <source>
        <strain evidence="1">Duluth1</strain>
        <tissue evidence="1">Whole animal</tissue>
    </source>
</reference>
<gene>
    <name evidence="1" type="ORF">DPMN_022035</name>
</gene>
<dbReference type="Proteomes" id="UP000828390">
    <property type="component" value="Unassembled WGS sequence"/>
</dbReference>
<evidence type="ECO:0000313" key="2">
    <source>
        <dbReference type="Proteomes" id="UP000828390"/>
    </source>
</evidence>
<organism evidence="1 2">
    <name type="scientific">Dreissena polymorpha</name>
    <name type="common">Zebra mussel</name>
    <name type="synonym">Mytilus polymorpha</name>
    <dbReference type="NCBI Taxonomy" id="45954"/>
    <lineage>
        <taxon>Eukaryota</taxon>
        <taxon>Metazoa</taxon>
        <taxon>Spiralia</taxon>
        <taxon>Lophotrochozoa</taxon>
        <taxon>Mollusca</taxon>
        <taxon>Bivalvia</taxon>
        <taxon>Autobranchia</taxon>
        <taxon>Heteroconchia</taxon>
        <taxon>Euheterodonta</taxon>
        <taxon>Imparidentia</taxon>
        <taxon>Neoheterodontei</taxon>
        <taxon>Myida</taxon>
        <taxon>Dreissenoidea</taxon>
        <taxon>Dreissenidae</taxon>
        <taxon>Dreissena</taxon>
    </lineage>
</organism>
<reference evidence="1" key="2">
    <citation type="submission" date="2020-11" db="EMBL/GenBank/DDBJ databases">
        <authorList>
            <person name="McCartney M.A."/>
            <person name="Auch B."/>
            <person name="Kono T."/>
            <person name="Mallez S."/>
            <person name="Becker A."/>
            <person name="Gohl D.M."/>
            <person name="Silverstein K.A.T."/>
            <person name="Koren S."/>
            <person name="Bechman K.B."/>
            <person name="Herman A."/>
            <person name="Abrahante J.E."/>
            <person name="Garbe J."/>
        </authorList>
    </citation>
    <scope>NUCLEOTIDE SEQUENCE</scope>
    <source>
        <strain evidence="1">Duluth1</strain>
        <tissue evidence="1">Whole animal</tissue>
    </source>
</reference>
<name>A0A9D4S9Q9_DREPO</name>
<dbReference type="AlphaFoldDB" id="A0A9D4S9Q9"/>
<evidence type="ECO:0000313" key="1">
    <source>
        <dbReference type="EMBL" id="KAH3897839.1"/>
    </source>
</evidence>
<accession>A0A9D4S9Q9</accession>
<comment type="caution">
    <text evidence="1">The sequence shown here is derived from an EMBL/GenBank/DDBJ whole genome shotgun (WGS) entry which is preliminary data.</text>
</comment>
<keyword evidence="2" id="KW-1185">Reference proteome</keyword>